<accession>A0ACC1SWP1</accession>
<dbReference type="Proteomes" id="UP001148629">
    <property type="component" value="Unassembled WGS sequence"/>
</dbReference>
<evidence type="ECO:0000313" key="1">
    <source>
        <dbReference type="EMBL" id="KAJ3548028.1"/>
    </source>
</evidence>
<reference evidence="1" key="1">
    <citation type="submission" date="2022-08" db="EMBL/GenBank/DDBJ databases">
        <title>Genome Sequence of Fusarium decemcellulare.</title>
        <authorList>
            <person name="Buettner E."/>
        </authorList>
    </citation>
    <scope>NUCLEOTIDE SEQUENCE</scope>
    <source>
        <strain evidence="1">Babe19</strain>
    </source>
</reference>
<evidence type="ECO:0000313" key="2">
    <source>
        <dbReference type="Proteomes" id="UP001148629"/>
    </source>
</evidence>
<protein>
    <submittedName>
        <fullName evidence="1">Uncharacterized protein</fullName>
    </submittedName>
</protein>
<gene>
    <name evidence="1" type="ORF">NM208_g1203</name>
</gene>
<comment type="caution">
    <text evidence="1">The sequence shown here is derived from an EMBL/GenBank/DDBJ whole genome shotgun (WGS) entry which is preliminary data.</text>
</comment>
<name>A0ACC1SWP1_9HYPO</name>
<dbReference type="EMBL" id="JANRMS010000060">
    <property type="protein sequence ID" value="KAJ3548028.1"/>
    <property type="molecule type" value="Genomic_DNA"/>
</dbReference>
<organism evidence="1 2">
    <name type="scientific">Fusarium decemcellulare</name>
    <dbReference type="NCBI Taxonomy" id="57161"/>
    <lineage>
        <taxon>Eukaryota</taxon>
        <taxon>Fungi</taxon>
        <taxon>Dikarya</taxon>
        <taxon>Ascomycota</taxon>
        <taxon>Pezizomycotina</taxon>
        <taxon>Sordariomycetes</taxon>
        <taxon>Hypocreomycetidae</taxon>
        <taxon>Hypocreales</taxon>
        <taxon>Nectriaceae</taxon>
        <taxon>Fusarium</taxon>
        <taxon>Fusarium decemcellulare species complex</taxon>
    </lineage>
</organism>
<sequence>MGEGSESSKRKRRSNACIRCRQHKIKCSGKVPCDACKRRRVDCHYETDEDKVSVSKRYLSQLRNKAAKASSHQLNSPSASPGENATNETHPSQPAILQDPVPVSQDQGEDEINITNPVLSPRHLTHITGPEGRSHFLGHSSNYSYTQRVLRLLHSRFSDEPYPTWHPHGASNLGWDGVRGQFTPDIDSLPSLDHAIFLINAVKFHAGQIYHLFDDVTFTQQLNSFYSSPAEKAGEMRLWYIHFLILIAFGKAFIVSEVQTTSPPGANLFIHAIQILPEAAYLIQDFITSAEILCCIALYYLAVDSRISAYDKIGQAVRLGILSGMHTPMQGSIDDGQIQRYRKSWWTIVVLDRQISAYLGLPLQIQDDDITAPFPVFAESEQRKAAMGIQIRLSRAMSVVMNSVYRRDGSRNPSFISSTQQALRSVAGVSQDLATHFSVPSTGPGGGVSRVSGHLNILYHQCIVVATRPFLFAFLEKRLTSSEEEASAQFWKDPVGHILMIGIESSRRISTILRLLKEQHLIETFLPFEIESAFSAGTYLAISEANFPSIFRDDDSSLQNIIETLHVLVARGNAAARGRLSELEHLRRILSETGQLLSCEADSRWPSAQTMSMEPASLRARRSYDHTTAGGCNWGTGEILQGEDGSSIMPISGSVAIEMDLADWVEGAGTEEMHSQPRHLNAIAECLDSWESTSWLNSWV</sequence>
<keyword evidence="2" id="KW-1185">Reference proteome</keyword>
<proteinExistence type="predicted"/>